<evidence type="ECO:0000259" key="1">
    <source>
        <dbReference type="Pfam" id="PF01592"/>
    </source>
</evidence>
<reference evidence="2 3" key="1">
    <citation type="submission" date="2017-03" db="EMBL/GenBank/DDBJ databases">
        <authorList>
            <person name="Afonso C.L."/>
            <person name="Miller P.J."/>
            <person name="Scott M.A."/>
            <person name="Spackman E."/>
            <person name="Goraichik I."/>
            <person name="Dimitrov K.M."/>
            <person name="Suarez D.L."/>
            <person name="Swayne D.E."/>
        </authorList>
    </citation>
    <scope>NUCLEOTIDE SEQUENCE [LARGE SCALE GENOMIC DNA]</scope>
    <source>
        <strain evidence="2">PRJEB14757</strain>
    </source>
</reference>
<name>A0A1W1HE47_9BACT</name>
<dbReference type="GO" id="GO:0016226">
    <property type="term" value="P:iron-sulfur cluster assembly"/>
    <property type="evidence" value="ECO:0007669"/>
    <property type="project" value="InterPro"/>
</dbReference>
<dbReference type="EMBL" id="FWEV01000157">
    <property type="protein sequence ID" value="SLM30740.1"/>
    <property type="molecule type" value="Genomic_DNA"/>
</dbReference>
<dbReference type="GO" id="GO:0005506">
    <property type="term" value="F:iron ion binding"/>
    <property type="evidence" value="ECO:0007669"/>
    <property type="project" value="InterPro"/>
</dbReference>
<protein>
    <submittedName>
        <fullName evidence="2">Putative nitrogen fixation protein NifU (NifU-like protein)</fullName>
    </submittedName>
</protein>
<gene>
    <name evidence="2" type="ORF">MTBBW1_240002</name>
</gene>
<dbReference type="Proteomes" id="UP000191931">
    <property type="component" value="Unassembled WGS sequence"/>
</dbReference>
<evidence type="ECO:0000313" key="2">
    <source>
        <dbReference type="EMBL" id="SLM30740.1"/>
    </source>
</evidence>
<proteinExistence type="predicted"/>
<keyword evidence="3" id="KW-1185">Reference proteome</keyword>
<accession>A0A1W1HE47</accession>
<dbReference type="GO" id="GO:0051536">
    <property type="term" value="F:iron-sulfur cluster binding"/>
    <property type="evidence" value="ECO:0007669"/>
    <property type="project" value="InterPro"/>
</dbReference>
<dbReference type="InterPro" id="IPR002871">
    <property type="entry name" value="NIF_FeS_clus_asmbl_NifU_N"/>
</dbReference>
<evidence type="ECO:0000313" key="3">
    <source>
        <dbReference type="Proteomes" id="UP000191931"/>
    </source>
</evidence>
<dbReference type="STRING" id="1246637.MTBBW1_240002"/>
<feature type="domain" description="NIF system FeS cluster assembly NifU N-terminal" evidence="1">
    <location>
        <begin position="35"/>
        <end position="126"/>
    </location>
</feature>
<organism evidence="2 3">
    <name type="scientific">Desulfamplus magnetovallimortis</name>
    <dbReference type="NCBI Taxonomy" id="1246637"/>
    <lineage>
        <taxon>Bacteria</taxon>
        <taxon>Pseudomonadati</taxon>
        <taxon>Thermodesulfobacteriota</taxon>
        <taxon>Desulfobacteria</taxon>
        <taxon>Desulfobacterales</taxon>
        <taxon>Desulfobacteraceae</taxon>
        <taxon>Desulfamplus</taxon>
    </lineage>
</organism>
<dbReference type="Pfam" id="PF01592">
    <property type="entry name" value="NifU_N"/>
    <property type="match status" value="1"/>
</dbReference>
<dbReference type="AlphaFoldDB" id="A0A1W1HE47"/>
<sequence>MDFWQEHSLEYLEMALKMDFRGRLDKPDGYGKRVGECGDTVEFFIVIDDKAEEIDRKIVKICYDIDGCKNTNACANTVVRMAENLTVAEAWESITPEAVVSYLKTLPSDENHCAELAVGAFYLALKGLYKK</sequence>
<dbReference type="Gene3D" id="3.90.1010.10">
    <property type="match status" value="1"/>
</dbReference>
<dbReference type="OrthoDB" id="5420473at2"/>
<dbReference type="RefSeq" id="WP_080799411.1">
    <property type="nucleotide sequence ID" value="NZ_LT828540.1"/>
</dbReference>
<dbReference type="SUPFAM" id="SSF82649">
    <property type="entry name" value="SufE/NifU"/>
    <property type="match status" value="1"/>
</dbReference>